<feature type="domain" description="Alpha-glycerophosphate oxidase C-terminal" evidence="9">
    <location>
        <begin position="405"/>
        <end position="521"/>
    </location>
</feature>
<keyword evidence="11" id="KW-1185">Reference proteome</keyword>
<keyword evidence="6 7" id="KW-0560">Oxidoreductase</keyword>
<proteinExistence type="inferred from homology"/>
<reference evidence="10 11" key="1">
    <citation type="submission" date="2024-03" db="EMBL/GenBank/DDBJ databases">
        <title>The Acrasis kona genome and developmental transcriptomes reveal deep origins of eukaryotic multicellular pathways.</title>
        <authorList>
            <person name="Sheikh S."/>
            <person name="Fu C.-J."/>
            <person name="Brown M.W."/>
            <person name="Baldauf S.L."/>
        </authorList>
    </citation>
    <scope>NUCLEOTIDE SEQUENCE [LARGE SCALE GENOMIC DNA]</scope>
    <source>
        <strain evidence="10 11">ATCC MYA-3509</strain>
    </source>
</reference>
<accession>A0AAW2YSP9</accession>
<evidence type="ECO:0000259" key="8">
    <source>
        <dbReference type="Pfam" id="PF01266"/>
    </source>
</evidence>
<evidence type="ECO:0000256" key="4">
    <source>
        <dbReference type="ARBA" id="ARBA00022630"/>
    </source>
</evidence>
<dbReference type="GO" id="GO:0005739">
    <property type="term" value="C:mitochondrion"/>
    <property type="evidence" value="ECO:0007669"/>
    <property type="project" value="TreeGrafter"/>
</dbReference>
<dbReference type="InterPro" id="IPR036188">
    <property type="entry name" value="FAD/NAD-bd_sf"/>
</dbReference>
<dbReference type="InterPro" id="IPR038299">
    <property type="entry name" value="DAO_C_sf"/>
</dbReference>
<protein>
    <recommendedName>
        <fullName evidence="3 7">Glycerol-3-phosphate dehydrogenase</fullName>
        <ecNumber evidence="3 7">1.1.5.3</ecNumber>
    </recommendedName>
</protein>
<evidence type="ECO:0000256" key="7">
    <source>
        <dbReference type="RuleBase" id="RU361217"/>
    </source>
</evidence>
<dbReference type="Pfam" id="PF16901">
    <property type="entry name" value="DAO_C"/>
    <property type="match status" value="1"/>
</dbReference>
<evidence type="ECO:0000256" key="6">
    <source>
        <dbReference type="ARBA" id="ARBA00023002"/>
    </source>
</evidence>
<dbReference type="Gene3D" id="3.50.50.60">
    <property type="entry name" value="FAD/NAD(P)-binding domain"/>
    <property type="match status" value="1"/>
</dbReference>
<dbReference type="InterPro" id="IPR000447">
    <property type="entry name" value="G3P_DH_FAD-dep"/>
</dbReference>
<dbReference type="PANTHER" id="PTHR11985:SF15">
    <property type="entry name" value="GLYCEROL-3-PHOSPHATE DEHYDROGENASE, MITOCHONDRIAL"/>
    <property type="match status" value="1"/>
</dbReference>
<keyword evidence="5" id="KW-0274">FAD</keyword>
<dbReference type="AlphaFoldDB" id="A0AAW2YSP9"/>
<dbReference type="GO" id="GO:0004368">
    <property type="term" value="F:glycerol-3-phosphate dehydrogenase (quinone) activity"/>
    <property type="evidence" value="ECO:0007669"/>
    <property type="project" value="UniProtKB-EC"/>
</dbReference>
<dbReference type="Gene3D" id="3.30.9.10">
    <property type="entry name" value="D-Amino Acid Oxidase, subunit A, domain 2"/>
    <property type="match status" value="1"/>
</dbReference>
<comment type="caution">
    <text evidence="10">The sequence shown here is derived from an EMBL/GenBank/DDBJ whole genome shotgun (WGS) entry which is preliminary data.</text>
</comment>
<dbReference type="Gene3D" id="1.10.8.870">
    <property type="entry name" value="Alpha-glycerophosphate oxidase, cap domain"/>
    <property type="match status" value="1"/>
</dbReference>
<organism evidence="10 11">
    <name type="scientific">Acrasis kona</name>
    <dbReference type="NCBI Taxonomy" id="1008807"/>
    <lineage>
        <taxon>Eukaryota</taxon>
        <taxon>Discoba</taxon>
        <taxon>Heterolobosea</taxon>
        <taxon>Tetramitia</taxon>
        <taxon>Eutetramitia</taxon>
        <taxon>Acrasidae</taxon>
        <taxon>Acrasis</taxon>
    </lineage>
</organism>
<keyword evidence="4 7" id="KW-0285">Flavoprotein</keyword>
<evidence type="ECO:0000256" key="1">
    <source>
        <dbReference type="ARBA" id="ARBA00001974"/>
    </source>
</evidence>
<evidence type="ECO:0000256" key="3">
    <source>
        <dbReference type="ARBA" id="ARBA00013029"/>
    </source>
</evidence>
<dbReference type="PRINTS" id="PR01001">
    <property type="entry name" value="FADG3PDH"/>
</dbReference>
<dbReference type="Proteomes" id="UP001431209">
    <property type="component" value="Unassembled WGS sequence"/>
</dbReference>
<dbReference type="EC" id="1.1.5.3" evidence="3 7"/>
<sequence>MLVIGGGATGTGVALDATSRGLKVCLVEMNDFASGTSSRATKMAHGGVRYLARAVENLDIGELEFVQDSLRERRHFFLVAPHLSTPLPLITPCFNYFEVAKNFAGLTLYDLLSGTAARIGFAQYVSVSETLKISPGLKPEGLRGSIRYFDGIFNDARLCMSVALTASALGACTLNHMRVDELLLDDASLINGAKVTDQLTGEKYTIKSKSIVNATGYFSDTIRRLDDSAGTDKLEPRPEIMKPSAGVHIALDNKLFTPDSRTGVLFSKTKDGRVMYLVPYEGVTIAGTTDIPLKGEVTNSTLAVPDEEQIDFILDMIKEFYKVDVKRSDVKSSWAGFRPLVVAAPTVDSGNGQSSTAVMSRDHFIEVSKRQMVSITGGKWTTFRRMAEETVDMVYKVKNLPFKRSQTSKLVLVGAQKYDQVKINCEDQKVVDHLKHYYGDRAEKVTQIADQLGLWNKLALDMPYIEAEVIYQVRSEMACKASDVLAYRTSLMFLDREKALNAVPRVVELMAKELKWSEAQKQEELQKGIQYISTCTI</sequence>
<evidence type="ECO:0000313" key="11">
    <source>
        <dbReference type="Proteomes" id="UP001431209"/>
    </source>
</evidence>
<dbReference type="InterPro" id="IPR006076">
    <property type="entry name" value="FAD-dep_OxRdtase"/>
</dbReference>
<evidence type="ECO:0000256" key="5">
    <source>
        <dbReference type="ARBA" id="ARBA00022827"/>
    </source>
</evidence>
<comment type="similarity">
    <text evidence="2 7">Belongs to the FAD-dependent glycerol-3-phosphate dehydrogenase family.</text>
</comment>
<evidence type="ECO:0000313" key="10">
    <source>
        <dbReference type="EMBL" id="KAL0479197.1"/>
    </source>
</evidence>
<feature type="domain" description="FAD dependent oxidoreductase" evidence="8">
    <location>
        <begin position="2"/>
        <end position="349"/>
    </location>
</feature>
<dbReference type="SUPFAM" id="SSF54373">
    <property type="entry name" value="FAD-linked reductases, C-terminal domain"/>
    <property type="match status" value="1"/>
</dbReference>
<dbReference type="PANTHER" id="PTHR11985">
    <property type="entry name" value="GLYCEROL-3-PHOSPHATE DEHYDROGENASE"/>
    <property type="match status" value="1"/>
</dbReference>
<evidence type="ECO:0000259" key="9">
    <source>
        <dbReference type="Pfam" id="PF16901"/>
    </source>
</evidence>
<name>A0AAW2YSP9_9EUKA</name>
<dbReference type="GO" id="GO:0006072">
    <property type="term" value="P:glycerol-3-phosphate metabolic process"/>
    <property type="evidence" value="ECO:0007669"/>
    <property type="project" value="UniProtKB-UniRule"/>
</dbReference>
<comment type="catalytic activity">
    <reaction evidence="7">
        <text>a quinone + sn-glycerol 3-phosphate = dihydroxyacetone phosphate + a quinol</text>
        <dbReference type="Rhea" id="RHEA:18977"/>
        <dbReference type="ChEBI" id="CHEBI:24646"/>
        <dbReference type="ChEBI" id="CHEBI:57597"/>
        <dbReference type="ChEBI" id="CHEBI:57642"/>
        <dbReference type="ChEBI" id="CHEBI:132124"/>
        <dbReference type="EC" id="1.1.5.3"/>
    </reaction>
</comment>
<evidence type="ECO:0000256" key="2">
    <source>
        <dbReference type="ARBA" id="ARBA00007330"/>
    </source>
</evidence>
<dbReference type="Pfam" id="PF01266">
    <property type="entry name" value="DAO"/>
    <property type="match status" value="1"/>
</dbReference>
<dbReference type="EMBL" id="JAOPGA020000512">
    <property type="protein sequence ID" value="KAL0479197.1"/>
    <property type="molecule type" value="Genomic_DNA"/>
</dbReference>
<gene>
    <name evidence="10" type="ORF">AKO1_008029</name>
</gene>
<dbReference type="PROSITE" id="PS00977">
    <property type="entry name" value="FAD_G3PDH_1"/>
    <property type="match status" value="1"/>
</dbReference>
<dbReference type="InterPro" id="IPR031656">
    <property type="entry name" value="DAO_C"/>
</dbReference>
<dbReference type="SUPFAM" id="SSF51905">
    <property type="entry name" value="FAD/NAD(P)-binding domain"/>
    <property type="match status" value="1"/>
</dbReference>
<comment type="cofactor">
    <cofactor evidence="1 7">
        <name>FAD</name>
        <dbReference type="ChEBI" id="CHEBI:57692"/>
    </cofactor>
</comment>